<feature type="chain" id="PRO_5016986140" evidence="2">
    <location>
        <begin position="20"/>
        <end position="138"/>
    </location>
</feature>
<feature type="compositionally biased region" description="Low complexity" evidence="1">
    <location>
        <begin position="53"/>
        <end position="75"/>
    </location>
</feature>
<evidence type="ECO:0000259" key="3">
    <source>
        <dbReference type="Pfam" id="PF13511"/>
    </source>
</evidence>
<proteinExistence type="predicted"/>
<feature type="region of interest" description="Disordered" evidence="1">
    <location>
        <begin position="53"/>
        <end position="86"/>
    </location>
</feature>
<keyword evidence="5" id="KW-1185">Reference proteome</keyword>
<dbReference type="InterPro" id="IPR025392">
    <property type="entry name" value="DUF4124"/>
</dbReference>
<evidence type="ECO:0000313" key="4">
    <source>
        <dbReference type="EMBL" id="RDD82958.1"/>
    </source>
</evidence>
<comment type="caution">
    <text evidence="4">The sequence shown here is derived from an EMBL/GenBank/DDBJ whole genome shotgun (WGS) entry which is preliminary data.</text>
</comment>
<reference evidence="4 5" key="1">
    <citation type="submission" date="2018-07" db="EMBL/GenBank/DDBJ databases">
        <title>Dyella tabacisoli L4-6T, whole genome shotgun sequence.</title>
        <authorList>
            <person name="Zhou X.-K."/>
            <person name="Li W.-J."/>
            <person name="Duan Y.-Q."/>
        </authorList>
    </citation>
    <scope>NUCLEOTIDE SEQUENCE [LARGE SCALE GENOMIC DNA]</scope>
    <source>
        <strain evidence="4 5">L4-6</strain>
    </source>
</reference>
<organism evidence="4 5">
    <name type="scientific">Dyella tabacisoli</name>
    <dbReference type="NCBI Taxonomy" id="2282381"/>
    <lineage>
        <taxon>Bacteria</taxon>
        <taxon>Pseudomonadati</taxon>
        <taxon>Pseudomonadota</taxon>
        <taxon>Gammaproteobacteria</taxon>
        <taxon>Lysobacterales</taxon>
        <taxon>Rhodanobacteraceae</taxon>
        <taxon>Dyella</taxon>
    </lineage>
</organism>
<dbReference type="EMBL" id="QQAH01000003">
    <property type="protein sequence ID" value="RDD82958.1"/>
    <property type="molecule type" value="Genomic_DNA"/>
</dbReference>
<name>A0A369UTC4_9GAMM</name>
<keyword evidence="2" id="KW-0732">Signal</keyword>
<feature type="signal peptide" evidence="2">
    <location>
        <begin position="1"/>
        <end position="19"/>
    </location>
</feature>
<dbReference type="RefSeq" id="WP_114844467.1">
    <property type="nucleotide sequence ID" value="NZ_JBHSPE010000001.1"/>
</dbReference>
<evidence type="ECO:0000256" key="1">
    <source>
        <dbReference type="SAM" id="MobiDB-lite"/>
    </source>
</evidence>
<evidence type="ECO:0000256" key="2">
    <source>
        <dbReference type="SAM" id="SignalP"/>
    </source>
</evidence>
<protein>
    <submittedName>
        <fullName evidence="4">DUF4124 domain-containing protein</fullName>
    </submittedName>
</protein>
<dbReference type="Proteomes" id="UP000253782">
    <property type="component" value="Unassembled WGS sequence"/>
</dbReference>
<gene>
    <name evidence="4" type="ORF">DVJ77_05490</name>
</gene>
<sequence>MRRPLIAVALLLLAPLANAQFYKWTDSSGTVHYSQEAPPAGTRHQQVKITGSTTALATPAEPAEQPSAASTAPATHPMADTPENRNKLCATLQANLDMLKGNDPLVTQDGKQQKLMDTAGRKQQKATAEAQYQQFCAR</sequence>
<accession>A0A369UTC4</accession>
<dbReference type="AlphaFoldDB" id="A0A369UTC4"/>
<feature type="domain" description="DUF4124" evidence="3">
    <location>
        <begin position="9"/>
        <end position="63"/>
    </location>
</feature>
<dbReference type="OrthoDB" id="7068596at2"/>
<evidence type="ECO:0000313" key="5">
    <source>
        <dbReference type="Proteomes" id="UP000253782"/>
    </source>
</evidence>
<dbReference type="Pfam" id="PF13511">
    <property type="entry name" value="DUF4124"/>
    <property type="match status" value="1"/>
</dbReference>